<gene>
    <name evidence="3" type="ORF">ACFPOF_16750</name>
</gene>
<keyword evidence="1" id="KW-0378">Hydrolase</keyword>
<dbReference type="RefSeq" id="WP_378134652.1">
    <property type="nucleotide sequence ID" value="NZ_JBHSMI010000028.1"/>
</dbReference>
<evidence type="ECO:0000259" key="2">
    <source>
        <dbReference type="Pfam" id="PF03629"/>
    </source>
</evidence>
<dbReference type="InterPro" id="IPR036514">
    <property type="entry name" value="SGNH_hydro_sf"/>
</dbReference>
<dbReference type="EMBL" id="JBHSMI010000028">
    <property type="protein sequence ID" value="MFC5404385.1"/>
    <property type="molecule type" value="Genomic_DNA"/>
</dbReference>
<dbReference type="PANTHER" id="PTHR31988">
    <property type="entry name" value="ESTERASE, PUTATIVE (DUF303)-RELATED"/>
    <property type="match status" value="1"/>
</dbReference>
<dbReference type="InterPro" id="IPR052940">
    <property type="entry name" value="Carb_Esterase_6"/>
</dbReference>
<organism evidence="3 4">
    <name type="scientific">Cohnella soli</name>
    <dbReference type="NCBI Taxonomy" id="425005"/>
    <lineage>
        <taxon>Bacteria</taxon>
        <taxon>Bacillati</taxon>
        <taxon>Bacillota</taxon>
        <taxon>Bacilli</taxon>
        <taxon>Bacillales</taxon>
        <taxon>Paenibacillaceae</taxon>
        <taxon>Cohnella</taxon>
    </lineage>
</organism>
<proteinExistence type="predicted"/>
<dbReference type="Pfam" id="PF03629">
    <property type="entry name" value="SASA"/>
    <property type="match status" value="1"/>
</dbReference>
<dbReference type="Proteomes" id="UP001596113">
    <property type="component" value="Unassembled WGS sequence"/>
</dbReference>
<reference evidence="4" key="1">
    <citation type="journal article" date="2019" name="Int. J. Syst. Evol. Microbiol.">
        <title>The Global Catalogue of Microorganisms (GCM) 10K type strain sequencing project: providing services to taxonomists for standard genome sequencing and annotation.</title>
        <authorList>
            <consortium name="The Broad Institute Genomics Platform"/>
            <consortium name="The Broad Institute Genome Sequencing Center for Infectious Disease"/>
            <person name="Wu L."/>
            <person name="Ma J."/>
        </authorList>
    </citation>
    <scope>NUCLEOTIDE SEQUENCE [LARGE SCALE GENOMIC DNA]</scope>
    <source>
        <strain evidence="4">CGMCC 1.18575</strain>
    </source>
</reference>
<dbReference type="PANTHER" id="PTHR31988:SF19">
    <property type="entry name" value="9-O-ACETYL-N-ACETYLNEURAMINIC ACID DEACETYLASE-RELATED"/>
    <property type="match status" value="1"/>
</dbReference>
<sequence length="471" mass="51707">MEAKRFGVQIQRGLRHWAILQRKGNFGSIELSGIWSALPGAGDELASVYTRVVKEDGSGDIVPWRRCATDRNGEWNTAIRDIPTGGLYRIETCLRVGDRQPIELATRGDMIHHVVVGDIWVIAGQSNAAGYGRGAVNDPPEMGVHLLRHNGQWDLATHPLNESTGTVQALNGEPVNPGHSPYLAFAKEIKKETGVPIGLLQTALGGSPLSRWNPDENGDLYRNMMDVIRSAGGQVKGMLWYQGCSDCDPENAPTYLSRFSRMVERWREDMSDNDLSVLTVQLNRNASSEEGDEADCWWGEVREAQRTAAMTLSRVYVVPSLDSPLSDIIHNCPAGNLLIGGRLAKAALAADYGKTAAYRAPNIVQAAYDPESHDGTPTILLMFADVTGELFAVGNREPVFTVEDGQGKAPITRWRITDKIKVELELSRPLEGAAVVHGAYETNPSAFPVLDTGTHMPMLSFYGYKIKQEKR</sequence>
<dbReference type="SUPFAM" id="SSF52266">
    <property type="entry name" value="SGNH hydrolase"/>
    <property type="match status" value="1"/>
</dbReference>
<protein>
    <submittedName>
        <fullName evidence="3">Sialate O-acetylesterase</fullName>
    </submittedName>
</protein>
<comment type="caution">
    <text evidence="3">The sequence shown here is derived from an EMBL/GenBank/DDBJ whole genome shotgun (WGS) entry which is preliminary data.</text>
</comment>
<evidence type="ECO:0000313" key="4">
    <source>
        <dbReference type="Proteomes" id="UP001596113"/>
    </source>
</evidence>
<accession>A0ABW0HVF2</accession>
<evidence type="ECO:0000256" key="1">
    <source>
        <dbReference type="ARBA" id="ARBA00022801"/>
    </source>
</evidence>
<feature type="domain" description="Sialate O-acetylesterase" evidence="2">
    <location>
        <begin position="117"/>
        <end position="348"/>
    </location>
</feature>
<keyword evidence="4" id="KW-1185">Reference proteome</keyword>
<dbReference type="InterPro" id="IPR005181">
    <property type="entry name" value="SASA"/>
</dbReference>
<dbReference type="Gene3D" id="3.40.50.1110">
    <property type="entry name" value="SGNH hydrolase"/>
    <property type="match status" value="1"/>
</dbReference>
<evidence type="ECO:0000313" key="3">
    <source>
        <dbReference type="EMBL" id="MFC5404385.1"/>
    </source>
</evidence>
<name>A0ABW0HVF2_9BACL</name>